<evidence type="ECO:0000313" key="2">
    <source>
        <dbReference type="Proteomes" id="UP001215598"/>
    </source>
</evidence>
<protein>
    <submittedName>
        <fullName evidence="1">Uncharacterized protein</fullName>
    </submittedName>
</protein>
<reference evidence="1" key="1">
    <citation type="submission" date="2023-03" db="EMBL/GenBank/DDBJ databases">
        <title>Massive genome expansion in bonnet fungi (Mycena s.s.) driven by repeated elements and novel gene families across ecological guilds.</title>
        <authorList>
            <consortium name="Lawrence Berkeley National Laboratory"/>
            <person name="Harder C.B."/>
            <person name="Miyauchi S."/>
            <person name="Viragh M."/>
            <person name="Kuo A."/>
            <person name="Thoen E."/>
            <person name="Andreopoulos B."/>
            <person name="Lu D."/>
            <person name="Skrede I."/>
            <person name="Drula E."/>
            <person name="Henrissat B."/>
            <person name="Morin E."/>
            <person name="Kohler A."/>
            <person name="Barry K."/>
            <person name="LaButti K."/>
            <person name="Morin E."/>
            <person name="Salamov A."/>
            <person name="Lipzen A."/>
            <person name="Mereny Z."/>
            <person name="Hegedus B."/>
            <person name="Baldrian P."/>
            <person name="Stursova M."/>
            <person name="Weitz H."/>
            <person name="Taylor A."/>
            <person name="Grigoriev I.V."/>
            <person name="Nagy L.G."/>
            <person name="Martin F."/>
            <person name="Kauserud H."/>
        </authorList>
    </citation>
    <scope>NUCLEOTIDE SEQUENCE</scope>
    <source>
        <strain evidence="1">CBHHK182m</strain>
    </source>
</reference>
<gene>
    <name evidence="1" type="ORF">B0H16DRAFT_1735754</name>
</gene>
<accession>A0AAD7HQZ3</accession>
<proteinExistence type="predicted"/>
<dbReference type="AlphaFoldDB" id="A0AAD7HQZ3"/>
<evidence type="ECO:0000313" key="1">
    <source>
        <dbReference type="EMBL" id="KAJ7726216.1"/>
    </source>
</evidence>
<sequence>MPLDCLASVTNYELGVILRLETEEDAAAAIAWEHPQGIAQSYEVPVLTATATLSLGIVTMIESVRTNKKLCNQIADDIHLQHCEILRRE</sequence>
<organism evidence="1 2">
    <name type="scientific">Mycena metata</name>
    <dbReference type="NCBI Taxonomy" id="1033252"/>
    <lineage>
        <taxon>Eukaryota</taxon>
        <taxon>Fungi</taxon>
        <taxon>Dikarya</taxon>
        <taxon>Basidiomycota</taxon>
        <taxon>Agaricomycotina</taxon>
        <taxon>Agaricomycetes</taxon>
        <taxon>Agaricomycetidae</taxon>
        <taxon>Agaricales</taxon>
        <taxon>Marasmiineae</taxon>
        <taxon>Mycenaceae</taxon>
        <taxon>Mycena</taxon>
    </lineage>
</organism>
<dbReference type="EMBL" id="JARKIB010000188">
    <property type="protein sequence ID" value="KAJ7726216.1"/>
    <property type="molecule type" value="Genomic_DNA"/>
</dbReference>
<dbReference type="Proteomes" id="UP001215598">
    <property type="component" value="Unassembled WGS sequence"/>
</dbReference>
<name>A0AAD7HQZ3_9AGAR</name>
<keyword evidence="2" id="KW-1185">Reference proteome</keyword>
<comment type="caution">
    <text evidence="1">The sequence shown here is derived from an EMBL/GenBank/DDBJ whole genome shotgun (WGS) entry which is preliminary data.</text>
</comment>